<gene>
    <name evidence="2" type="ORF">PSHT_04749</name>
</gene>
<dbReference type="VEuPathDB" id="FungiDB:PSTT_10311"/>
<dbReference type="Proteomes" id="UP000238274">
    <property type="component" value="Unassembled WGS sequence"/>
</dbReference>
<name>A0A2S4WC33_9BASI</name>
<evidence type="ECO:0000256" key="1">
    <source>
        <dbReference type="SAM" id="SignalP"/>
    </source>
</evidence>
<evidence type="ECO:0000313" key="2">
    <source>
        <dbReference type="EMBL" id="POW19355.1"/>
    </source>
</evidence>
<reference evidence="3" key="2">
    <citation type="journal article" date="2018" name="BMC Genomics">
        <title>Genomic insights into host adaptation between the wheat stripe rust pathogen (Puccinia striiformis f. sp. tritici) and the barley stripe rust pathogen (Puccinia striiformis f. sp. hordei).</title>
        <authorList>
            <person name="Xia C."/>
            <person name="Wang M."/>
            <person name="Yin C."/>
            <person name="Cornejo O.E."/>
            <person name="Hulbert S.H."/>
            <person name="Chen X."/>
        </authorList>
    </citation>
    <scope>NUCLEOTIDE SEQUENCE [LARGE SCALE GENOMIC DNA]</scope>
    <source>
        <strain evidence="3">93TX-2</strain>
    </source>
</reference>
<protein>
    <submittedName>
        <fullName evidence="2">Uncharacterized protein</fullName>
    </submittedName>
</protein>
<reference evidence="3" key="3">
    <citation type="journal article" date="2018" name="Mol. Plant Microbe Interact.">
        <title>Genome sequence resources for the wheat stripe rust pathogen (Puccinia striiformis f. sp. tritici) and the barley stripe rust pathogen (Puccinia striiformis f. sp. hordei).</title>
        <authorList>
            <person name="Xia C."/>
            <person name="Wang M."/>
            <person name="Yin C."/>
            <person name="Cornejo O.E."/>
            <person name="Hulbert S.H."/>
            <person name="Chen X."/>
        </authorList>
    </citation>
    <scope>NUCLEOTIDE SEQUENCE [LARGE SCALE GENOMIC DNA]</scope>
    <source>
        <strain evidence="3">93TX-2</strain>
    </source>
</reference>
<dbReference type="AlphaFoldDB" id="A0A2S4WC33"/>
<dbReference type="VEuPathDB" id="FungiDB:PSHT_04749"/>
<dbReference type="VEuPathDB" id="FungiDB:PSTT_02965"/>
<comment type="caution">
    <text evidence="2">The sequence shown here is derived from an EMBL/GenBank/DDBJ whole genome shotgun (WGS) entry which is preliminary data.</text>
</comment>
<proteinExistence type="predicted"/>
<accession>A0A2S4WC33</accession>
<evidence type="ECO:0000313" key="3">
    <source>
        <dbReference type="Proteomes" id="UP000238274"/>
    </source>
</evidence>
<sequence>MLFSSVPTLVSLLSVATLATSSSVSKLERRSTKVHAPYTNVYIMRQHIDYTNGSLPIYTPDGNIAFQFVKNVHDKRQGVSSTMLMTNSLQPILKFRSTNDVCGINSDYLEPNFPGSAQHKVELYTNGALQDHWRFSFLAPPGVRLNFRFDRNYWNKEGKVYAEVKGHDDVLLAKFKNEERKDSWLLQGHKKVKTYTLYSTAGAPQVELVSLLALVLTRVYDCIPSLFSLLVALTSITQTASSSVPKLARRHDSHAPFTDVYIMRQKMDYSHGPLKIYRPDGDVIFQFSKSMQDPIQGVSKTTIMDHFSQAILLLESKQDICALQTNYNQADPGWKQREFTIIHAAFFPMYGFSTTSTPQDSAATSNWKETLWIRRIKGKNGDLVARLKDPWLTAGTGSDEVATYTLLRTDDSPQVELVTLMGLVFSRVHDLTKMQFLSVSAIVSLLVVSVFAEQVVTQSKLERRYRKDPPLPITYIMQDGLNYSTGPLKIWNPDGSIAYLFDKGMRDYAEGISWTFLMNPLYQTVLRLDSVDDICGTTSHYSEPDVPGGHLSSFEIRPRGALKDHWKGSFRNQSGEIFHVVFERNYSNKSGIVYTQGKGKTRILVAELREEVRHELWLSTKSKGVKAYILSCTADAPQAELLALMGLVNTRVHDCGL</sequence>
<dbReference type="EMBL" id="PKSM01000050">
    <property type="protein sequence ID" value="POW19355.1"/>
    <property type="molecule type" value="Genomic_DNA"/>
</dbReference>
<organism evidence="2 3">
    <name type="scientific">Puccinia striiformis</name>
    <dbReference type="NCBI Taxonomy" id="27350"/>
    <lineage>
        <taxon>Eukaryota</taxon>
        <taxon>Fungi</taxon>
        <taxon>Dikarya</taxon>
        <taxon>Basidiomycota</taxon>
        <taxon>Pucciniomycotina</taxon>
        <taxon>Pucciniomycetes</taxon>
        <taxon>Pucciniales</taxon>
        <taxon>Pucciniaceae</taxon>
        <taxon>Puccinia</taxon>
    </lineage>
</organism>
<feature type="chain" id="PRO_5015429160" evidence="1">
    <location>
        <begin position="22"/>
        <end position="657"/>
    </location>
</feature>
<feature type="signal peptide" evidence="1">
    <location>
        <begin position="1"/>
        <end position="21"/>
    </location>
</feature>
<dbReference type="VEuPathDB" id="FungiDB:PSTT_08335"/>
<keyword evidence="1" id="KW-0732">Signal</keyword>
<reference evidence="2 3" key="1">
    <citation type="submission" date="2017-12" db="EMBL/GenBank/DDBJ databases">
        <title>Gene loss provides genomic basis for host adaptation in cereal stripe rust fungi.</title>
        <authorList>
            <person name="Xia C."/>
        </authorList>
    </citation>
    <scope>NUCLEOTIDE SEQUENCE [LARGE SCALE GENOMIC DNA]</scope>
    <source>
        <strain evidence="2 3">93TX-2</strain>
    </source>
</reference>
<keyword evidence="3" id="KW-1185">Reference proteome</keyword>
<dbReference type="OrthoDB" id="2495394at2759"/>